<name>J9DGT5_EDHAE</name>
<comment type="caution">
    <text evidence="1">The sequence shown here is derived from an EMBL/GenBank/DDBJ whole genome shotgun (WGS) entry which is preliminary data.</text>
</comment>
<reference evidence="2" key="2">
    <citation type="submission" date="2015-07" db="EMBL/GenBank/DDBJ databases">
        <title>Contrasting host-pathogen interactions and genome evolution in two generalist and specialist microsporidian pathogens of mosquitoes.</title>
        <authorList>
            <consortium name="The Broad Institute Genomics Platform"/>
            <consortium name="The Broad Institute Genome Sequencing Center for Infectious Disease"/>
            <person name="Cuomo C.A."/>
            <person name="Sanscrainte N.D."/>
            <person name="Goldberg J.M."/>
            <person name="Heiman D."/>
            <person name="Young S."/>
            <person name="Zeng Q."/>
            <person name="Becnel J.J."/>
            <person name="Birren B.W."/>
        </authorList>
    </citation>
    <scope>NUCLEOTIDE SEQUENCE [LARGE SCALE GENOMIC DNA]</scope>
    <source>
        <strain evidence="2">USNM 41457</strain>
    </source>
</reference>
<accession>J9DGT5</accession>
<evidence type="ECO:0000313" key="2">
    <source>
        <dbReference type="Proteomes" id="UP000003163"/>
    </source>
</evidence>
<dbReference type="InParanoid" id="J9DGT5"/>
<keyword evidence="2" id="KW-1185">Reference proteome</keyword>
<dbReference type="Proteomes" id="UP000003163">
    <property type="component" value="Unassembled WGS sequence"/>
</dbReference>
<protein>
    <submittedName>
        <fullName evidence="1">Uncharacterized protein</fullName>
    </submittedName>
</protein>
<proteinExistence type="predicted"/>
<evidence type="ECO:0000313" key="1">
    <source>
        <dbReference type="EMBL" id="EJW01820.1"/>
    </source>
</evidence>
<organism evidence="1 2">
    <name type="scientific">Edhazardia aedis (strain USNM 41457)</name>
    <name type="common">Microsporidian parasite</name>
    <dbReference type="NCBI Taxonomy" id="1003232"/>
    <lineage>
        <taxon>Eukaryota</taxon>
        <taxon>Fungi</taxon>
        <taxon>Fungi incertae sedis</taxon>
        <taxon>Microsporidia</taxon>
        <taxon>Edhazardia</taxon>
    </lineage>
</organism>
<dbReference type="HOGENOM" id="CLU_323384_0_0_1"/>
<reference evidence="1 2" key="1">
    <citation type="submission" date="2011-08" db="EMBL/GenBank/DDBJ databases">
        <authorList>
            <person name="Liu Z.J."/>
            <person name="Shi F.L."/>
            <person name="Lu J.Q."/>
            <person name="Li M."/>
            <person name="Wang Z.L."/>
        </authorList>
    </citation>
    <scope>NUCLEOTIDE SEQUENCE [LARGE SCALE GENOMIC DNA]</scope>
    <source>
        <strain evidence="1 2">USNM 41457</strain>
    </source>
</reference>
<dbReference type="EMBL" id="AFBI03000004">
    <property type="protein sequence ID" value="EJW01820.1"/>
    <property type="molecule type" value="Genomic_DNA"/>
</dbReference>
<gene>
    <name evidence="1" type="ORF">EDEG_00344</name>
</gene>
<sequence>MRSNSIIYIPLEKNERTKEKKNIYKKKNFYMNKFMSMKKKKCDIKYKNVGEKYLVSKITQGCFYCDGIFFYKTIKVLIMFVFLVSFVNMSAREDDNKNKIFQKSYTKLYLNESYDKAHKDMYNQRMPDSVILTLSFQKNTDLTADRVQFDSEIIENELSASLNFFKPDIFTIFFILIKNYEAGNEEINLMCKDDLYQLLLKNENKEPFTCEPFHVYSKKLTRSEFRLFFSSCDLYFKHKDYYDSLTTNELKLINYKKKILIDLGFSLPNEKYSYQDVLSFYIFAKEKPSESELKFVVEKNSYFLHSGKITPNIPSITFLCEFPSDDILRKKTKLLENPYFKDLPLVFFNIHKKNWGVKIPSDKQQVFFPDPLCVEIKNSFLCSSYGNPPKQEWKYMKINAIRDFNFFDLRVHVDINKKTRNVAGVVSKFFEIGVCFIKNNKKILEILETIELSLEEYLHIFPINVAAEVIKNDNKSTEYKSTRDFTLKFFINDNLKNEKQEKFIHFKLDGVKSSDKNKILYSQQKTDNRIKQFFYDFFLETLTKNSSPNWEFLDVLINKLNIEQISKKTFTHNFVNLKKHDLNFKQVIDKVLSNFLQKNISEKIVMNDLKQENINLINYAKIIDIEISNLENKISVFDQKEKENTDLEYPSILKKHGIEQEIEKNVLAQIIGKDGKIYALVFQRLPLSHFPADDESIQKEFCDDLNKSFELFYSTYWSKIHKSIINVIIEKGIEILRLNMYLFNKLESTLDVKEIEERVRSIFEGNIYEYLFEIACNKYLNDDSICNSDEGTYKSAASKPKRARKTNLSRKIKTSTTKSANKICLVYFDDIKNIIRNTHEEFIKMVSVLIQEYVSNMQIRIYVLMIDKSSKLNAEDDSEKDIKLLKELISLHNE</sequence>
<dbReference type="AlphaFoldDB" id="J9DGT5"/>
<dbReference type="VEuPathDB" id="MicrosporidiaDB:EDEG_00344"/>